<dbReference type="SUPFAM" id="SSF55729">
    <property type="entry name" value="Acyl-CoA N-acyltransferases (Nat)"/>
    <property type="match status" value="1"/>
</dbReference>
<dbReference type="PANTHER" id="PTHR20905:SF28">
    <property type="entry name" value="GH28833P-RELATED"/>
    <property type="match status" value="1"/>
</dbReference>
<protein>
    <submittedName>
        <fullName evidence="2">Uncharacterized protein LOC117143798</fullName>
    </submittedName>
</protein>
<dbReference type="InterPro" id="IPR016181">
    <property type="entry name" value="Acyl_CoA_acyltransferase"/>
</dbReference>
<dbReference type="RefSeq" id="XP_033164532.1">
    <property type="nucleotide sequence ID" value="XM_033308641.1"/>
</dbReference>
<evidence type="ECO:0000313" key="1">
    <source>
        <dbReference type="Proteomes" id="UP000515162"/>
    </source>
</evidence>
<dbReference type="Gene3D" id="3.40.630.30">
    <property type="match status" value="1"/>
</dbReference>
<proteinExistence type="predicted"/>
<dbReference type="FunFam" id="3.40.630.30:FF:000359">
    <property type="entry name" value="GD19914"/>
    <property type="match status" value="1"/>
</dbReference>
<dbReference type="GO" id="GO:0008080">
    <property type="term" value="F:N-acetyltransferase activity"/>
    <property type="evidence" value="ECO:0007669"/>
    <property type="project" value="TreeGrafter"/>
</dbReference>
<name>A0A6P8K823_DROMA</name>
<gene>
    <name evidence="2" type="primary">LOC117143798</name>
</gene>
<keyword evidence="1" id="KW-1185">Reference proteome</keyword>
<dbReference type="Proteomes" id="UP000515162">
    <property type="component" value="Chromosome 3R"/>
</dbReference>
<reference evidence="2" key="1">
    <citation type="submission" date="2025-08" db="UniProtKB">
        <authorList>
            <consortium name="RefSeq"/>
        </authorList>
    </citation>
    <scope>IDENTIFICATION</scope>
    <source>
        <strain evidence="2">Mau12</strain>
        <tissue evidence="2">Whole Body</tissue>
    </source>
</reference>
<sequence>MKDCIEIFDGEFEVLRVTPPLYDEVEELLVNISINYEFGCVIAKLKDSPLAIAELRNLIRHIISRGISFAIRHVESGRIVAAIANIIFNTKRKTLYYDICDQIRSPNMIKYMELWDAIDASFDVNEHCQVDSTGDVEYMATVPEFRRRGLGHILCQHSIQFASLLAQRKLPLETLAQLPEEMRIERPQAVVAITTSQSSQIMGRQLGMKTVHKWHFSELMSLCGAMAESNGAAQACEYAELQVVKI</sequence>
<dbReference type="PANTHER" id="PTHR20905">
    <property type="entry name" value="N-ACETYLTRANSFERASE-RELATED"/>
    <property type="match status" value="1"/>
</dbReference>
<dbReference type="AlphaFoldDB" id="A0A6P8K823"/>
<evidence type="ECO:0000313" key="2">
    <source>
        <dbReference type="RefSeq" id="XP_033164532.1"/>
    </source>
</evidence>
<dbReference type="GeneID" id="117143798"/>
<accession>A0A6P8K823</accession>
<dbReference type="CDD" id="cd04301">
    <property type="entry name" value="NAT_SF"/>
    <property type="match status" value="1"/>
</dbReference>
<organism evidence="1 2">
    <name type="scientific">Drosophila mauritiana</name>
    <name type="common">Fruit fly</name>
    <dbReference type="NCBI Taxonomy" id="7226"/>
    <lineage>
        <taxon>Eukaryota</taxon>
        <taxon>Metazoa</taxon>
        <taxon>Ecdysozoa</taxon>
        <taxon>Arthropoda</taxon>
        <taxon>Hexapoda</taxon>
        <taxon>Insecta</taxon>
        <taxon>Pterygota</taxon>
        <taxon>Neoptera</taxon>
        <taxon>Endopterygota</taxon>
        <taxon>Diptera</taxon>
        <taxon>Brachycera</taxon>
        <taxon>Muscomorpha</taxon>
        <taxon>Ephydroidea</taxon>
        <taxon>Drosophilidae</taxon>
        <taxon>Drosophila</taxon>
        <taxon>Sophophora</taxon>
    </lineage>
</organism>